<keyword evidence="1" id="KW-0812">Transmembrane</keyword>
<keyword evidence="3" id="KW-1185">Reference proteome</keyword>
<protein>
    <submittedName>
        <fullName evidence="2">Uncharacterized protein</fullName>
    </submittedName>
</protein>
<gene>
    <name evidence="2" type="ORF">GRI89_02310</name>
</gene>
<accession>A0A6I4SS39</accession>
<dbReference type="OrthoDB" id="428401at2"/>
<keyword evidence="1" id="KW-0472">Membrane</keyword>
<comment type="caution">
    <text evidence="2">The sequence shown here is derived from an EMBL/GenBank/DDBJ whole genome shotgun (WGS) entry which is preliminary data.</text>
</comment>
<evidence type="ECO:0000256" key="1">
    <source>
        <dbReference type="SAM" id="Phobius"/>
    </source>
</evidence>
<name>A0A6I4SS39_9SPHN</name>
<feature type="transmembrane region" description="Helical" evidence="1">
    <location>
        <begin position="66"/>
        <end position="83"/>
    </location>
</feature>
<dbReference type="AlphaFoldDB" id="A0A6I4SS39"/>
<evidence type="ECO:0000313" key="3">
    <source>
        <dbReference type="Proteomes" id="UP000433652"/>
    </source>
</evidence>
<proteinExistence type="predicted"/>
<organism evidence="2 3">
    <name type="scientific">Croceibacterium salegens</name>
    <dbReference type="NCBI Taxonomy" id="1737568"/>
    <lineage>
        <taxon>Bacteria</taxon>
        <taxon>Pseudomonadati</taxon>
        <taxon>Pseudomonadota</taxon>
        <taxon>Alphaproteobacteria</taxon>
        <taxon>Sphingomonadales</taxon>
        <taxon>Erythrobacteraceae</taxon>
        <taxon>Croceibacterium</taxon>
    </lineage>
</organism>
<reference evidence="2 3" key="1">
    <citation type="submission" date="2019-12" db="EMBL/GenBank/DDBJ databases">
        <title>Genomic-based taxomic classification of the family Erythrobacteraceae.</title>
        <authorList>
            <person name="Xu L."/>
        </authorList>
    </citation>
    <scope>NUCLEOTIDE SEQUENCE [LARGE SCALE GENOMIC DNA]</scope>
    <source>
        <strain evidence="2 3">MCCC 1K01500</strain>
    </source>
</reference>
<feature type="transmembrane region" description="Helical" evidence="1">
    <location>
        <begin position="103"/>
        <end position="121"/>
    </location>
</feature>
<sequence length="123" mass="13542">MLGINKQLGIQSLFTELSRALAKEQGWYGDRRFVQKIFVEMLAVLFAVNLAAGLTTRGHLAHSIKLAIAGFGMTLAFVILRTASFHHVDVFLQRSMMGAKWNLIFEPGGISMCGAAALIYAKR</sequence>
<feature type="transmembrane region" description="Helical" evidence="1">
    <location>
        <begin position="37"/>
        <end position="54"/>
    </location>
</feature>
<dbReference type="EMBL" id="WTYM01000023">
    <property type="protein sequence ID" value="MXO58379.1"/>
    <property type="molecule type" value="Genomic_DNA"/>
</dbReference>
<keyword evidence="1" id="KW-1133">Transmembrane helix</keyword>
<evidence type="ECO:0000313" key="2">
    <source>
        <dbReference type="EMBL" id="MXO58379.1"/>
    </source>
</evidence>
<dbReference type="RefSeq" id="WP_159791783.1">
    <property type="nucleotide sequence ID" value="NZ_WTYM01000023.1"/>
</dbReference>
<dbReference type="Proteomes" id="UP000433652">
    <property type="component" value="Unassembled WGS sequence"/>
</dbReference>